<dbReference type="AlphaFoldDB" id="A0A7W5H5H6"/>
<organism evidence="2 3">
    <name type="scientific">Aporhodopirellula rubra</name>
    <dbReference type="NCBI Taxonomy" id="980271"/>
    <lineage>
        <taxon>Bacteria</taxon>
        <taxon>Pseudomonadati</taxon>
        <taxon>Planctomycetota</taxon>
        <taxon>Planctomycetia</taxon>
        <taxon>Pirellulales</taxon>
        <taxon>Pirellulaceae</taxon>
        <taxon>Aporhodopirellula</taxon>
    </lineage>
</organism>
<protein>
    <submittedName>
        <fullName evidence="2">Uncharacterized protein</fullName>
    </submittedName>
</protein>
<reference evidence="2 3" key="1">
    <citation type="submission" date="2020-08" db="EMBL/GenBank/DDBJ databases">
        <title>Genomic Encyclopedia of Type Strains, Phase III (KMG-III): the genomes of soil and plant-associated and newly described type strains.</title>
        <authorList>
            <person name="Whitman W."/>
        </authorList>
    </citation>
    <scope>NUCLEOTIDE SEQUENCE [LARGE SCALE GENOMIC DNA]</scope>
    <source>
        <strain evidence="2 3">CECT 8075</strain>
    </source>
</reference>
<keyword evidence="3" id="KW-1185">Reference proteome</keyword>
<evidence type="ECO:0000313" key="3">
    <source>
        <dbReference type="Proteomes" id="UP000536179"/>
    </source>
</evidence>
<feature type="region of interest" description="Disordered" evidence="1">
    <location>
        <begin position="32"/>
        <end position="54"/>
    </location>
</feature>
<evidence type="ECO:0000256" key="1">
    <source>
        <dbReference type="SAM" id="MobiDB-lite"/>
    </source>
</evidence>
<proteinExistence type="predicted"/>
<accession>A0A7W5H5H6</accession>
<sequence>MLRSVQVPVNRRGWGGPISRRTRARVVAWTGINPRNPHREGPASPGATAPSHRPSGISICWSRLRRRAPRSFVDVGRQFDGPPWTIKTDGLSLRRAVAGISAVPTIDQEDPIGCGQSTGPPPPPRQFHAGRCLRGHGLNSTAGRHRPPQGPERPARGAREIHFAAYARPAGQQSVVTFRNRESTVPAGLSNLGFSSTAPCDIVQAGNSGSYLPESGSYLPEPVGTRMGHAPVAG</sequence>
<name>A0A7W5H5H6_9BACT</name>
<gene>
    <name evidence="2" type="ORF">FHS27_003327</name>
</gene>
<dbReference type="EMBL" id="JACHXU010000011">
    <property type="protein sequence ID" value="MBB3207502.1"/>
    <property type="molecule type" value="Genomic_DNA"/>
</dbReference>
<evidence type="ECO:0000313" key="2">
    <source>
        <dbReference type="EMBL" id="MBB3207502.1"/>
    </source>
</evidence>
<comment type="caution">
    <text evidence="2">The sequence shown here is derived from an EMBL/GenBank/DDBJ whole genome shotgun (WGS) entry which is preliminary data.</text>
</comment>
<dbReference type="Proteomes" id="UP000536179">
    <property type="component" value="Unassembled WGS sequence"/>
</dbReference>